<organism evidence="1 2">
    <name type="scientific">Anaerosporomusa subterranea</name>
    <dbReference type="NCBI Taxonomy" id="1794912"/>
    <lineage>
        <taxon>Bacteria</taxon>
        <taxon>Bacillati</taxon>
        <taxon>Bacillota</taxon>
        <taxon>Negativicutes</taxon>
        <taxon>Acetonemataceae</taxon>
        <taxon>Anaerosporomusa</taxon>
    </lineage>
</organism>
<name>A0A154BQF4_ANASB</name>
<sequence>MCLTAKMPMLHAAKGVPAMLRLLSASVIARARRSSLAVCSKRLIYPRIYGRQPKEPDNCLATESKVSLPA</sequence>
<dbReference type="STRING" id="1794912.AXX12_06830"/>
<evidence type="ECO:0000313" key="2">
    <source>
        <dbReference type="Proteomes" id="UP000076268"/>
    </source>
</evidence>
<reference evidence="1 2" key="1">
    <citation type="submission" date="2016-02" db="EMBL/GenBank/DDBJ databases">
        <title>Anaerosporomusa subterraneum gen. nov., sp. nov., a spore-forming obligate anaerobe isolated from saprolite.</title>
        <authorList>
            <person name="Choi J.K."/>
            <person name="Shah M."/>
            <person name="Yee N."/>
        </authorList>
    </citation>
    <scope>NUCLEOTIDE SEQUENCE [LARGE SCALE GENOMIC DNA]</scope>
    <source>
        <strain evidence="1 2">RU4</strain>
    </source>
</reference>
<gene>
    <name evidence="1" type="ORF">AXX12_06830</name>
</gene>
<dbReference type="EMBL" id="LSGP01000017">
    <property type="protein sequence ID" value="KYZ76151.1"/>
    <property type="molecule type" value="Genomic_DNA"/>
</dbReference>
<protein>
    <submittedName>
        <fullName evidence="1">Uncharacterized protein</fullName>
    </submittedName>
</protein>
<proteinExistence type="predicted"/>
<dbReference type="Proteomes" id="UP000076268">
    <property type="component" value="Unassembled WGS sequence"/>
</dbReference>
<accession>A0A154BQF4</accession>
<keyword evidence="2" id="KW-1185">Reference proteome</keyword>
<evidence type="ECO:0000313" key="1">
    <source>
        <dbReference type="EMBL" id="KYZ76151.1"/>
    </source>
</evidence>
<comment type="caution">
    <text evidence="1">The sequence shown here is derived from an EMBL/GenBank/DDBJ whole genome shotgun (WGS) entry which is preliminary data.</text>
</comment>
<dbReference type="AlphaFoldDB" id="A0A154BQF4"/>